<evidence type="ECO:0000313" key="3">
    <source>
        <dbReference type="Proteomes" id="UP000199420"/>
    </source>
</evidence>
<evidence type="ECO:0000259" key="1">
    <source>
        <dbReference type="Pfam" id="PF13274"/>
    </source>
</evidence>
<dbReference type="Proteomes" id="UP000199420">
    <property type="component" value="Unassembled WGS sequence"/>
</dbReference>
<dbReference type="InterPro" id="IPR025272">
    <property type="entry name" value="SocA_Panacea"/>
</dbReference>
<protein>
    <submittedName>
        <fullName evidence="2">Uncharacterized phage-associated protein</fullName>
    </submittedName>
</protein>
<keyword evidence="3" id="KW-1185">Reference proteome</keyword>
<sequence length="144" mass="16292">MATIIDVARYITDRLGPMSAMKLQKLAYYCQAWTLVWDEQPLFNDEFEAWANGPVSPTLYAHHRGQFQVDSSNFRYADPGALSPEQRVNIDKIIGFYGQQTAQWLSDLTHQEQPWLQARGNLAPGANSNALISKAAIHEYYSAL</sequence>
<dbReference type="OrthoDB" id="9799173at2"/>
<gene>
    <name evidence="2" type="ORF">SAMN04487997_2273</name>
</gene>
<dbReference type="AlphaFoldDB" id="A0A1H6VTD6"/>
<feature type="domain" description="Antitoxin SocA-like Panacea" evidence="1">
    <location>
        <begin position="23"/>
        <end position="115"/>
    </location>
</feature>
<reference evidence="2 3" key="1">
    <citation type="submission" date="2016-10" db="EMBL/GenBank/DDBJ databases">
        <authorList>
            <person name="de Groot N.N."/>
        </authorList>
    </citation>
    <scope>NUCLEOTIDE SEQUENCE [LARGE SCALE GENOMIC DNA]</scope>
    <source>
        <strain evidence="2 3">DSM 26515</strain>
    </source>
</reference>
<dbReference type="EMBL" id="FNYC01000004">
    <property type="protein sequence ID" value="SEJ03462.1"/>
    <property type="molecule type" value="Genomic_DNA"/>
</dbReference>
<evidence type="ECO:0000313" key="2">
    <source>
        <dbReference type="EMBL" id="SEJ03462.1"/>
    </source>
</evidence>
<accession>A0A1H6VTD6</accession>
<proteinExistence type="predicted"/>
<dbReference type="Pfam" id="PF13274">
    <property type="entry name" value="SocA_Panacea"/>
    <property type="match status" value="1"/>
</dbReference>
<dbReference type="RefSeq" id="WP_091338596.1">
    <property type="nucleotide sequence ID" value="NZ_FNYC01000004.1"/>
</dbReference>
<name>A0A1H6VTD6_9GAMM</name>
<organism evidence="2 3">
    <name type="scientific">Frateuria terrea</name>
    <dbReference type="NCBI Taxonomy" id="529704"/>
    <lineage>
        <taxon>Bacteria</taxon>
        <taxon>Pseudomonadati</taxon>
        <taxon>Pseudomonadota</taxon>
        <taxon>Gammaproteobacteria</taxon>
        <taxon>Lysobacterales</taxon>
        <taxon>Rhodanobacteraceae</taxon>
        <taxon>Frateuria</taxon>
    </lineage>
</organism>